<dbReference type="InterPro" id="IPR037294">
    <property type="entry name" value="ABC_BtuC-like"/>
</dbReference>
<keyword evidence="6" id="KW-0813">Transport</keyword>
<feature type="transmembrane region" description="Helical" evidence="7">
    <location>
        <begin position="14"/>
        <end position="36"/>
    </location>
</feature>
<dbReference type="Gene3D" id="1.10.3470.10">
    <property type="entry name" value="ABC transporter involved in vitamin B12 uptake, BtuC"/>
    <property type="match status" value="1"/>
</dbReference>
<evidence type="ECO:0000256" key="7">
    <source>
        <dbReference type="SAM" id="Phobius"/>
    </source>
</evidence>
<sequence length="296" mass="31940">MYAFFFAPFIDFQFMQNALIGSVLLTISACPIGVFLMLRGMSLTGDAISHAILPGVAIAFLFCGFSPIFMTLGGVGAGIIVSLATTLISRNSFQKEDASMTVFYLFALATGVIIISLKGSTIDLLHLLFGSVLSINIQAILLITVIMLITISSLCIFWRALVVESFDSLFLKSLSPLGKYVHMLLLGLMVLNLVGGFQSLGTLMSVGIMMIPAITARFWLSRLGSICILSIILGIIASVFGLLLSFHKSLPSGASIIIVAGSIYLLTCLISPRGLIATWFPRLFLYILSIIRKQHA</sequence>
<evidence type="ECO:0000256" key="6">
    <source>
        <dbReference type="RuleBase" id="RU003943"/>
    </source>
</evidence>
<feature type="transmembrane region" description="Helical" evidence="7">
    <location>
        <begin position="183"/>
        <end position="211"/>
    </location>
</feature>
<name>A0A067WHI4_9HYPH</name>
<evidence type="ECO:0000256" key="5">
    <source>
        <dbReference type="ARBA" id="ARBA00023136"/>
    </source>
</evidence>
<comment type="similarity">
    <text evidence="2 6">Belongs to the ABC-3 integral membrane protein family.</text>
</comment>
<evidence type="ECO:0000256" key="2">
    <source>
        <dbReference type="ARBA" id="ARBA00008034"/>
    </source>
</evidence>
<evidence type="ECO:0008006" key="10">
    <source>
        <dbReference type="Google" id="ProtNLM"/>
    </source>
</evidence>
<dbReference type="GO" id="GO:0043190">
    <property type="term" value="C:ATP-binding cassette (ABC) transporter complex"/>
    <property type="evidence" value="ECO:0007669"/>
    <property type="project" value="InterPro"/>
</dbReference>
<dbReference type="AlphaFoldDB" id="A0A067WHI4"/>
<dbReference type="Pfam" id="PF00950">
    <property type="entry name" value="ABC-3"/>
    <property type="match status" value="1"/>
</dbReference>
<feature type="transmembrane region" description="Helical" evidence="7">
    <location>
        <begin position="223"/>
        <end position="244"/>
    </location>
</feature>
<feature type="transmembrane region" description="Helical" evidence="7">
    <location>
        <begin position="256"/>
        <end position="280"/>
    </location>
</feature>
<comment type="subcellular location">
    <subcellularLocation>
        <location evidence="6">Cell membrane</location>
        <topology evidence="6">Multi-pass membrane protein</topology>
    </subcellularLocation>
    <subcellularLocation>
        <location evidence="1">Membrane</location>
        <topology evidence="1">Multi-pass membrane protein</topology>
    </subcellularLocation>
</comment>
<keyword evidence="9" id="KW-1185">Reference proteome</keyword>
<dbReference type="InterPro" id="IPR001626">
    <property type="entry name" value="ABC_TroCD"/>
</dbReference>
<accession>A0A067WHI4</accession>
<evidence type="ECO:0000256" key="4">
    <source>
        <dbReference type="ARBA" id="ARBA00022989"/>
    </source>
</evidence>
<organism evidence="8 9">
    <name type="scientific">Bartonella rochalimae ATCC BAA-1498</name>
    <dbReference type="NCBI Taxonomy" id="685782"/>
    <lineage>
        <taxon>Bacteria</taxon>
        <taxon>Pseudomonadati</taxon>
        <taxon>Pseudomonadota</taxon>
        <taxon>Alphaproteobacteria</taxon>
        <taxon>Hyphomicrobiales</taxon>
        <taxon>Bartonellaceae</taxon>
        <taxon>Bartonella</taxon>
    </lineage>
</organism>
<evidence type="ECO:0000256" key="1">
    <source>
        <dbReference type="ARBA" id="ARBA00004141"/>
    </source>
</evidence>
<dbReference type="GO" id="GO:0055085">
    <property type="term" value="P:transmembrane transport"/>
    <property type="evidence" value="ECO:0007669"/>
    <property type="project" value="InterPro"/>
</dbReference>
<dbReference type="EMBL" id="AHPK01000005">
    <property type="protein sequence ID" value="KEC56268.1"/>
    <property type="molecule type" value="Genomic_DNA"/>
</dbReference>
<keyword evidence="4 7" id="KW-1133">Transmembrane helix</keyword>
<dbReference type="GO" id="GO:0010043">
    <property type="term" value="P:response to zinc ion"/>
    <property type="evidence" value="ECO:0007669"/>
    <property type="project" value="TreeGrafter"/>
</dbReference>
<dbReference type="PANTHER" id="PTHR30477">
    <property type="entry name" value="ABC-TRANSPORTER METAL-BINDING PROTEIN"/>
    <property type="match status" value="1"/>
</dbReference>
<evidence type="ECO:0000313" key="9">
    <source>
        <dbReference type="Proteomes" id="UP000027336"/>
    </source>
</evidence>
<dbReference type="SUPFAM" id="SSF81345">
    <property type="entry name" value="ABC transporter involved in vitamin B12 uptake, BtuC"/>
    <property type="match status" value="1"/>
</dbReference>
<dbReference type="eggNOG" id="COG1108">
    <property type="taxonomic scope" value="Bacteria"/>
</dbReference>
<feature type="transmembrane region" description="Helical" evidence="7">
    <location>
        <begin position="100"/>
        <end position="117"/>
    </location>
</feature>
<feature type="transmembrane region" description="Helical" evidence="7">
    <location>
        <begin position="68"/>
        <end position="88"/>
    </location>
</feature>
<dbReference type="PATRIC" id="fig|685782.3.peg.604"/>
<keyword evidence="5 7" id="KW-0472">Membrane</keyword>
<evidence type="ECO:0000256" key="3">
    <source>
        <dbReference type="ARBA" id="ARBA00022692"/>
    </source>
</evidence>
<proteinExistence type="inferred from homology"/>
<protein>
    <recommendedName>
        <fullName evidence="10">ABC transporter, permease protein</fullName>
    </recommendedName>
</protein>
<feature type="transmembrane region" description="Helical" evidence="7">
    <location>
        <begin position="137"/>
        <end position="162"/>
    </location>
</feature>
<keyword evidence="3 6" id="KW-0812">Transmembrane</keyword>
<evidence type="ECO:0000313" key="8">
    <source>
        <dbReference type="EMBL" id="KEC56268.1"/>
    </source>
</evidence>
<gene>
    <name evidence="8" type="ORF">O99_00585</name>
</gene>
<dbReference type="Proteomes" id="UP000027336">
    <property type="component" value="Unassembled WGS sequence"/>
</dbReference>
<comment type="caution">
    <text evidence="8">The sequence shown here is derived from an EMBL/GenBank/DDBJ whole genome shotgun (WGS) entry which is preliminary data.</text>
</comment>
<dbReference type="PANTHER" id="PTHR30477:SF13">
    <property type="entry name" value="IRON TRANSPORT SYSTEM MEMBRANE PROTEIN HI_0360-RELATED"/>
    <property type="match status" value="1"/>
</dbReference>
<dbReference type="OrthoDB" id="9804300at2"/>
<dbReference type="HOGENOM" id="CLU_028808_4_2_5"/>
<reference evidence="8 9" key="1">
    <citation type="submission" date="2012-04" db="EMBL/GenBank/DDBJ databases">
        <title>The Genome Sequence of Bartonella rochalimae BMGH.</title>
        <authorList>
            <consortium name="The Broad Institute Genome Sequencing Platform"/>
            <consortium name="The Broad Institute Genome Sequencing Center for Infectious Disease"/>
            <person name="Feldgarden M."/>
            <person name="Kirby J."/>
            <person name="Kosoy M."/>
            <person name="Birtles R."/>
            <person name="Probert W.S."/>
            <person name="Chiaraviglio L."/>
            <person name="Walker B."/>
            <person name="Young S.K."/>
            <person name="Zeng Q."/>
            <person name="Gargeya S."/>
            <person name="Fitzgerald M."/>
            <person name="Haas B."/>
            <person name="Abouelleil A."/>
            <person name="Alvarado L."/>
            <person name="Arachchi H.M."/>
            <person name="Berlin A.M."/>
            <person name="Chapman S.B."/>
            <person name="Goldberg J."/>
            <person name="Griggs A."/>
            <person name="Gujja S."/>
            <person name="Hansen M."/>
            <person name="Howarth C."/>
            <person name="Imamovic A."/>
            <person name="Larimer J."/>
            <person name="McCowen C."/>
            <person name="Montmayeur A."/>
            <person name="Murphy C."/>
            <person name="Neiman D."/>
            <person name="Pearson M."/>
            <person name="Priest M."/>
            <person name="Roberts A."/>
            <person name="Saif S."/>
            <person name="Shea T."/>
            <person name="Sisk P."/>
            <person name="Sykes S."/>
            <person name="Wortman J."/>
            <person name="Nusbaum C."/>
            <person name="Birren B."/>
        </authorList>
    </citation>
    <scope>NUCLEOTIDE SEQUENCE [LARGE SCALE GENOMIC DNA]</scope>
    <source>
        <strain evidence="8 9">ATCC BAA-1498</strain>
    </source>
</reference>
<dbReference type="RefSeq" id="WP_035006275.1">
    <property type="nucleotide sequence ID" value="NZ_KL407337.1"/>
</dbReference>